<dbReference type="RefSeq" id="XP_040722980.1">
    <property type="nucleotide sequence ID" value="XM_040871550.1"/>
</dbReference>
<name>A0A1Y2F0I5_PROLT</name>
<accession>A0A1Y2F0I5</accession>
<dbReference type="SUPFAM" id="SSF55961">
    <property type="entry name" value="Bet v1-like"/>
    <property type="match status" value="1"/>
</dbReference>
<proteinExistence type="predicted"/>
<protein>
    <submittedName>
        <fullName evidence="1">Uncharacterized protein</fullName>
    </submittedName>
</protein>
<dbReference type="Proteomes" id="UP000193685">
    <property type="component" value="Unassembled WGS sequence"/>
</dbReference>
<evidence type="ECO:0000313" key="2">
    <source>
        <dbReference type="Proteomes" id="UP000193685"/>
    </source>
</evidence>
<reference evidence="1 2" key="1">
    <citation type="submission" date="2016-07" db="EMBL/GenBank/DDBJ databases">
        <title>Pervasive Adenine N6-methylation of Active Genes in Fungi.</title>
        <authorList>
            <consortium name="DOE Joint Genome Institute"/>
            <person name="Mondo S.J."/>
            <person name="Dannebaum R.O."/>
            <person name="Kuo R.C."/>
            <person name="Labutti K."/>
            <person name="Haridas S."/>
            <person name="Kuo A."/>
            <person name="Salamov A."/>
            <person name="Ahrendt S.R."/>
            <person name="Lipzen A."/>
            <person name="Sullivan W."/>
            <person name="Andreopoulos W.B."/>
            <person name="Clum A."/>
            <person name="Lindquist E."/>
            <person name="Daum C."/>
            <person name="Ramamoorthy G.K."/>
            <person name="Gryganskyi A."/>
            <person name="Culley D."/>
            <person name="Magnuson J.K."/>
            <person name="James T.Y."/>
            <person name="O'Malley M.A."/>
            <person name="Stajich J.E."/>
            <person name="Spatafora J.W."/>
            <person name="Visel A."/>
            <person name="Grigoriev I.V."/>
        </authorList>
    </citation>
    <scope>NUCLEOTIDE SEQUENCE [LARGE SCALE GENOMIC DNA]</scope>
    <source>
        <strain evidence="1 2">12-1054</strain>
    </source>
</reference>
<evidence type="ECO:0000313" key="1">
    <source>
        <dbReference type="EMBL" id="ORY77359.1"/>
    </source>
</evidence>
<dbReference type="GeneID" id="63788149"/>
<organism evidence="1 2">
    <name type="scientific">Protomyces lactucae-debilis</name>
    <dbReference type="NCBI Taxonomy" id="2754530"/>
    <lineage>
        <taxon>Eukaryota</taxon>
        <taxon>Fungi</taxon>
        <taxon>Dikarya</taxon>
        <taxon>Ascomycota</taxon>
        <taxon>Taphrinomycotina</taxon>
        <taxon>Taphrinomycetes</taxon>
        <taxon>Taphrinales</taxon>
        <taxon>Protomycetaceae</taxon>
        <taxon>Protomyces</taxon>
    </lineage>
</organism>
<gene>
    <name evidence="1" type="ORF">BCR37DRAFT_394976</name>
</gene>
<comment type="caution">
    <text evidence="1">The sequence shown here is derived from an EMBL/GenBank/DDBJ whole genome shotgun (WGS) entry which is preliminary data.</text>
</comment>
<sequence>MSFTFHHSIEVDATPAKAYHVFADPASFEEIMVSSSVLTRDCTLTSSPSNETKEVTFSTTCTPRELASMAQRLLEADESSKWTAQSLGALVVHAMHFKLTEEVVYLGFKKVIPVTGTMFVPRDESAPFCQFDHRKTDDGLVETRKMRVITPSTTVSTSVARAEIWEELIGTTSWYLKYFVEAEAQKSHANVVKYYETHFNNLKQDQETEGKA</sequence>
<dbReference type="AlphaFoldDB" id="A0A1Y2F0I5"/>
<dbReference type="EMBL" id="MCFI01000020">
    <property type="protein sequence ID" value="ORY77359.1"/>
    <property type="molecule type" value="Genomic_DNA"/>
</dbReference>
<keyword evidence="2" id="KW-1185">Reference proteome</keyword>